<protein>
    <submittedName>
        <fullName evidence="2">Uncharacterized protein</fullName>
    </submittedName>
</protein>
<dbReference type="EMBL" id="JARBHB010000011">
    <property type="protein sequence ID" value="KAJ8872558.1"/>
    <property type="molecule type" value="Genomic_DNA"/>
</dbReference>
<sequence>MWAALDNDVLRAEEGENEVRMKQSRNARAGETGDPRDNPLTSGIVRGWVGRGLNPVRLAGSGTFSTRDLPTVVNLRGLVSLQEDGDEIEYSWVRVMHRNYLHFGLGNGGNPPSVEEVDKRLYTSSPLPKGSFRPPASIWEIRYTVNYSSTTRQKKKNDVPGQQDCSTPFADEILQRFDSPAHQRAARIPHDGVEVCVDRPDTDLTALSEDYGLVWSSCLPPSHSLPHNTHTHTLAQTIQSRRVNFASSLIDMFRRWSLSSAFTSVFPNPLLIENISHTKEKGGGEHGGWRLAYSPSTEANRAGSPDFRMWESCRTTQLVEGFSRGSSVFPTLSFRRCTTLTSITPIASQYLDLRKHSKRRYHSPSNTGSGVQQPCPTFCDQLMSRESVRQPRGQSMTSAYSLSYEAGLLESTRDFLTGMYSAVATAPNIGSQCRQNDSSGNH</sequence>
<reference evidence="2 3" key="1">
    <citation type="submission" date="2023-02" db="EMBL/GenBank/DDBJ databases">
        <title>LHISI_Scaffold_Assembly.</title>
        <authorList>
            <person name="Stuart O.P."/>
            <person name="Cleave R."/>
            <person name="Magrath M.J.L."/>
            <person name="Mikheyev A.S."/>
        </authorList>
    </citation>
    <scope>NUCLEOTIDE SEQUENCE [LARGE SCALE GENOMIC DNA]</scope>
    <source>
        <strain evidence="2">Daus_M_001</strain>
        <tissue evidence="2">Leg muscle</tissue>
    </source>
</reference>
<evidence type="ECO:0000256" key="1">
    <source>
        <dbReference type="SAM" id="MobiDB-lite"/>
    </source>
</evidence>
<proteinExistence type="predicted"/>
<evidence type="ECO:0000313" key="2">
    <source>
        <dbReference type="EMBL" id="KAJ8872558.1"/>
    </source>
</evidence>
<feature type="region of interest" description="Disordered" evidence="1">
    <location>
        <begin position="14"/>
        <end position="41"/>
    </location>
</feature>
<name>A0ABQ9GKM9_9NEOP</name>
<comment type="caution">
    <text evidence="2">The sequence shown here is derived from an EMBL/GenBank/DDBJ whole genome shotgun (WGS) entry which is preliminary data.</text>
</comment>
<dbReference type="Proteomes" id="UP001159363">
    <property type="component" value="Chromosome 10"/>
</dbReference>
<organism evidence="2 3">
    <name type="scientific">Dryococelus australis</name>
    <dbReference type="NCBI Taxonomy" id="614101"/>
    <lineage>
        <taxon>Eukaryota</taxon>
        <taxon>Metazoa</taxon>
        <taxon>Ecdysozoa</taxon>
        <taxon>Arthropoda</taxon>
        <taxon>Hexapoda</taxon>
        <taxon>Insecta</taxon>
        <taxon>Pterygota</taxon>
        <taxon>Neoptera</taxon>
        <taxon>Polyneoptera</taxon>
        <taxon>Phasmatodea</taxon>
        <taxon>Verophasmatodea</taxon>
        <taxon>Anareolatae</taxon>
        <taxon>Phasmatidae</taxon>
        <taxon>Eurycanthinae</taxon>
        <taxon>Dryococelus</taxon>
    </lineage>
</organism>
<accession>A0ABQ9GKM9</accession>
<keyword evidence="3" id="KW-1185">Reference proteome</keyword>
<evidence type="ECO:0000313" key="3">
    <source>
        <dbReference type="Proteomes" id="UP001159363"/>
    </source>
</evidence>
<gene>
    <name evidence="2" type="ORF">PR048_026164</name>
</gene>